<feature type="signal peptide" evidence="3">
    <location>
        <begin position="1"/>
        <end position="19"/>
    </location>
</feature>
<keyword evidence="5" id="KW-1185">Reference proteome</keyword>
<evidence type="ECO:0008006" key="6">
    <source>
        <dbReference type="Google" id="ProtNLM"/>
    </source>
</evidence>
<evidence type="ECO:0000313" key="5">
    <source>
        <dbReference type="Proteomes" id="UP000054477"/>
    </source>
</evidence>
<feature type="chain" id="PRO_5002205510" description="Protein ROT1" evidence="3">
    <location>
        <begin position="20"/>
        <end position="232"/>
    </location>
</feature>
<dbReference type="Proteomes" id="UP000054477">
    <property type="component" value="Unassembled WGS sequence"/>
</dbReference>
<protein>
    <recommendedName>
        <fullName evidence="6">Protein ROT1</fullName>
    </recommendedName>
</protein>
<evidence type="ECO:0000256" key="3">
    <source>
        <dbReference type="SAM" id="SignalP"/>
    </source>
</evidence>
<evidence type="ECO:0000313" key="4">
    <source>
        <dbReference type="EMBL" id="KIK00700.1"/>
    </source>
</evidence>
<keyword evidence="2" id="KW-1133">Transmembrane helix</keyword>
<keyword evidence="3" id="KW-0732">Signal</keyword>
<name>A0A0C9WQQ2_9AGAR</name>
<proteinExistence type="predicted"/>
<keyword evidence="2" id="KW-0472">Membrane</keyword>
<keyword evidence="2" id="KW-0812">Transmembrane</keyword>
<gene>
    <name evidence="4" type="ORF">K443DRAFT_7462</name>
</gene>
<dbReference type="OrthoDB" id="3362711at2759"/>
<dbReference type="STRING" id="1095629.A0A0C9WQQ2"/>
<feature type="transmembrane region" description="Helical" evidence="2">
    <location>
        <begin position="178"/>
        <end position="204"/>
    </location>
</feature>
<reference evidence="4 5" key="1">
    <citation type="submission" date="2014-04" db="EMBL/GenBank/DDBJ databases">
        <authorList>
            <consortium name="DOE Joint Genome Institute"/>
            <person name="Kuo A."/>
            <person name="Kohler A."/>
            <person name="Nagy L.G."/>
            <person name="Floudas D."/>
            <person name="Copeland A."/>
            <person name="Barry K.W."/>
            <person name="Cichocki N."/>
            <person name="Veneault-Fourrey C."/>
            <person name="LaButti K."/>
            <person name="Lindquist E.A."/>
            <person name="Lipzen A."/>
            <person name="Lundell T."/>
            <person name="Morin E."/>
            <person name="Murat C."/>
            <person name="Sun H."/>
            <person name="Tunlid A."/>
            <person name="Henrissat B."/>
            <person name="Grigoriev I.V."/>
            <person name="Hibbett D.S."/>
            <person name="Martin F."/>
            <person name="Nordberg H.P."/>
            <person name="Cantor M.N."/>
            <person name="Hua S.X."/>
        </authorList>
    </citation>
    <scope>NUCLEOTIDE SEQUENCE [LARGE SCALE GENOMIC DNA]</scope>
    <source>
        <strain evidence="4 5">LaAM-08-1</strain>
    </source>
</reference>
<dbReference type="AlphaFoldDB" id="A0A0C9WQQ2"/>
<sequence>MLGVFSTLLLAFAPSYAAAATCLTGYNWTYNSQGQSPCDLAASLLGVCVPAGGGILSLSLLILAVTPLRQVPCLHYPRDIIMLGQHSNPAMNSRETLRWSAYATNCSTVYVQTFPDPLPVGVRVPNYAYLDVTIVDGFDPSLAQAAGGAESVGAPSATTSALASTPTSQQSPKKKSNAGAIAGGVVGGVALLGILVIVVVWLLLRRRPSSEPLRQSQFSYESSAKTEQQGYT</sequence>
<evidence type="ECO:0000256" key="1">
    <source>
        <dbReference type="SAM" id="MobiDB-lite"/>
    </source>
</evidence>
<accession>A0A0C9WQQ2</accession>
<feature type="transmembrane region" description="Helical" evidence="2">
    <location>
        <begin position="43"/>
        <end position="65"/>
    </location>
</feature>
<evidence type="ECO:0000256" key="2">
    <source>
        <dbReference type="SAM" id="Phobius"/>
    </source>
</evidence>
<dbReference type="HOGENOM" id="CLU_1396552_0_0_1"/>
<organism evidence="4 5">
    <name type="scientific">Laccaria amethystina LaAM-08-1</name>
    <dbReference type="NCBI Taxonomy" id="1095629"/>
    <lineage>
        <taxon>Eukaryota</taxon>
        <taxon>Fungi</taxon>
        <taxon>Dikarya</taxon>
        <taxon>Basidiomycota</taxon>
        <taxon>Agaricomycotina</taxon>
        <taxon>Agaricomycetes</taxon>
        <taxon>Agaricomycetidae</taxon>
        <taxon>Agaricales</taxon>
        <taxon>Agaricineae</taxon>
        <taxon>Hydnangiaceae</taxon>
        <taxon>Laccaria</taxon>
    </lineage>
</organism>
<feature type="compositionally biased region" description="Low complexity" evidence="1">
    <location>
        <begin position="156"/>
        <end position="168"/>
    </location>
</feature>
<feature type="region of interest" description="Disordered" evidence="1">
    <location>
        <begin position="156"/>
        <end position="177"/>
    </location>
</feature>
<reference evidence="5" key="2">
    <citation type="submission" date="2015-01" db="EMBL/GenBank/DDBJ databases">
        <title>Evolutionary Origins and Diversification of the Mycorrhizal Mutualists.</title>
        <authorList>
            <consortium name="DOE Joint Genome Institute"/>
            <consortium name="Mycorrhizal Genomics Consortium"/>
            <person name="Kohler A."/>
            <person name="Kuo A."/>
            <person name="Nagy L.G."/>
            <person name="Floudas D."/>
            <person name="Copeland A."/>
            <person name="Barry K.W."/>
            <person name="Cichocki N."/>
            <person name="Veneault-Fourrey C."/>
            <person name="LaButti K."/>
            <person name="Lindquist E.A."/>
            <person name="Lipzen A."/>
            <person name="Lundell T."/>
            <person name="Morin E."/>
            <person name="Murat C."/>
            <person name="Riley R."/>
            <person name="Ohm R."/>
            <person name="Sun H."/>
            <person name="Tunlid A."/>
            <person name="Henrissat B."/>
            <person name="Grigoriev I.V."/>
            <person name="Hibbett D.S."/>
            <person name="Martin F."/>
        </authorList>
    </citation>
    <scope>NUCLEOTIDE SEQUENCE [LARGE SCALE GENOMIC DNA]</scope>
    <source>
        <strain evidence="5">LaAM-08-1</strain>
    </source>
</reference>
<dbReference type="EMBL" id="KN838620">
    <property type="protein sequence ID" value="KIK00700.1"/>
    <property type="molecule type" value="Genomic_DNA"/>
</dbReference>
<dbReference type="Gene3D" id="1.20.5.510">
    <property type="entry name" value="Single helix bin"/>
    <property type="match status" value="1"/>
</dbReference>